<dbReference type="OrthoDB" id="5964776at2759"/>
<evidence type="ECO:0000256" key="3">
    <source>
        <dbReference type="ARBA" id="ARBA00022989"/>
    </source>
</evidence>
<dbReference type="Gene3D" id="1.20.1070.10">
    <property type="entry name" value="Rhodopsin 7-helix transmembrane proteins"/>
    <property type="match status" value="1"/>
</dbReference>
<comment type="caution">
    <text evidence="10">The sequence shown here is derived from an EMBL/GenBank/DDBJ whole genome shotgun (WGS) entry which is preliminary data.</text>
</comment>
<feature type="transmembrane region" description="Helical" evidence="8">
    <location>
        <begin position="190"/>
        <end position="212"/>
    </location>
</feature>
<gene>
    <name evidence="10" type="ORF">CAMP_LOCUS3781</name>
</gene>
<dbReference type="AlphaFoldDB" id="A0A9P1MUZ1"/>
<feature type="transmembrane region" description="Helical" evidence="8">
    <location>
        <begin position="282"/>
        <end position="302"/>
    </location>
</feature>
<evidence type="ECO:0000256" key="5">
    <source>
        <dbReference type="ARBA" id="ARBA00023136"/>
    </source>
</evidence>
<accession>A0A9P1MUZ1</accession>
<keyword evidence="6" id="KW-0675">Receptor</keyword>
<dbReference type="PANTHER" id="PTHR24243:SF224">
    <property type="entry name" value="G-PROTEIN COUPLED RECEPTOR 19-RELATED"/>
    <property type="match status" value="1"/>
</dbReference>
<feature type="transmembrane region" description="Helical" evidence="8">
    <location>
        <begin position="148"/>
        <end position="170"/>
    </location>
</feature>
<dbReference type="EMBL" id="CANHGI010000002">
    <property type="protein sequence ID" value="CAI5441144.1"/>
    <property type="molecule type" value="Genomic_DNA"/>
</dbReference>
<feature type="transmembrane region" description="Helical" evidence="8">
    <location>
        <begin position="108"/>
        <end position="128"/>
    </location>
</feature>
<dbReference type="PROSITE" id="PS50262">
    <property type="entry name" value="G_PROTEIN_RECEP_F1_2"/>
    <property type="match status" value="1"/>
</dbReference>
<sequence>MSFNSTENSTYIAVDDPDAYSLIDETFIRYPIIIAYIFVFVVCLFGNLLTILVITTHPLMKTATNFFLANLAAADLLVAIFCILQNMIHIVGFNYGHWPLGEVLCKLYLSVLHMVPCTSVGILLCVSLEKYIAVLHPLTALKILTHRLRVTVTISIWIGSILLNSPFFLYAKLIEYPDGSNACYREKMPVWVTVSFFIWYTIPVFVLAGIYLRIGRLLWITGSNRTSTRQSSDSQGSLGKSLKLANGRVIVFQQESLLNVPQNNERKSTNKRPKDTEGRRKVVRLLFAVVLSFAILTLPQHARLLYTSWSSNQLFLHQWTFFLQPVSYILLFVSSAINPILYALLSKRFRDAVSDVIHCRKGVFSKMSRSRNRTLVSDVPGEDSRCPSPHIGIRMQRLRQLQPQ</sequence>
<evidence type="ECO:0000313" key="10">
    <source>
        <dbReference type="EMBL" id="CAI5441144.1"/>
    </source>
</evidence>
<organism evidence="10 11">
    <name type="scientific">Caenorhabditis angaria</name>
    <dbReference type="NCBI Taxonomy" id="860376"/>
    <lineage>
        <taxon>Eukaryota</taxon>
        <taxon>Metazoa</taxon>
        <taxon>Ecdysozoa</taxon>
        <taxon>Nematoda</taxon>
        <taxon>Chromadorea</taxon>
        <taxon>Rhabditida</taxon>
        <taxon>Rhabditina</taxon>
        <taxon>Rhabditomorpha</taxon>
        <taxon>Rhabditoidea</taxon>
        <taxon>Rhabditidae</taxon>
        <taxon>Peloderinae</taxon>
        <taxon>Caenorhabditis</taxon>
    </lineage>
</organism>
<evidence type="ECO:0000256" key="1">
    <source>
        <dbReference type="ARBA" id="ARBA00004141"/>
    </source>
</evidence>
<evidence type="ECO:0000256" key="4">
    <source>
        <dbReference type="ARBA" id="ARBA00023040"/>
    </source>
</evidence>
<dbReference type="InterPro" id="IPR000276">
    <property type="entry name" value="GPCR_Rhodpsn"/>
</dbReference>
<evidence type="ECO:0000256" key="6">
    <source>
        <dbReference type="ARBA" id="ARBA00023170"/>
    </source>
</evidence>
<evidence type="ECO:0000256" key="2">
    <source>
        <dbReference type="ARBA" id="ARBA00022692"/>
    </source>
</evidence>
<dbReference type="SMART" id="SM01381">
    <property type="entry name" value="7TM_GPCR_Srsx"/>
    <property type="match status" value="1"/>
</dbReference>
<evidence type="ECO:0000256" key="8">
    <source>
        <dbReference type="SAM" id="Phobius"/>
    </source>
</evidence>
<dbReference type="PANTHER" id="PTHR24243">
    <property type="entry name" value="G-PROTEIN COUPLED RECEPTOR"/>
    <property type="match status" value="1"/>
</dbReference>
<comment type="subcellular location">
    <subcellularLocation>
        <location evidence="1">Membrane</location>
        <topology evidence="1">Multi-pass membrane protein</topology>
    </subcellularLocation>
</comment>
<keyword evidence="4" id="KW-0297">G-protein coupled receptor</keyword>
<dbReference type="InterPro" id="IPR017452">
    <property type="entry name" value="GPCR_Rhodpsn_7TM"/>
</dbReference>
<name>A0A9P1MUZ1_9PELO</name>
<dbReference type="Proteomes" id="UP001152747">
    <property type="component" value="Unassembled WGS sequence"/>
</dbReference>
<feature type="domain" description="G-protein coupled receptors family 1 profile" evidence="9">
    <location>
        <begin position="46"/>
        <end position="342"/>
    </location>
</feature>
<evidence type="ECO:0000259" key="9">
    <source>
        <dbReference type="PROSITE" id="PS50262"/>
    </source>
</evidence>
<feature type="transmembrane region" description="Helical" evidence="8">
    <location>
        <begin position="322"/>
        <end position="345"/>
    </location>
</feature>
<keyword evidence="7" id="KW-0807">Transducer</keyword>
<keyword evidence="3 8" id="KW-1133">Transmembrane helix</keyword>
<evidence type="ECO:0000256" key="7">
    <source>
        <dbReference type="ARBA" id="ARBA00023224"/>
    </source>
</evidence>
<keyword evidence="5 8" id="KW-0472">Membrane</keyword>
<proteinExistence type="predicted"/>
<evidence type="ECO:0000313" key="11">
    <source>
        <dbReference type="Proteomes" id="UP001152747"/>
    </source>
</evidence>
<protein>
    <recommendedName>
        <fullName evidence="9">G-protein coupled receptors family 1 profile domain-containing protein</fullName>
    </recommendedName>
</protein>
<feature type="transmembrane region" description="Helical" evidence="8">
    <location>
        <begin position="66"/>
        <end position="88"/>
    </location>
</feature>
<dbReference type="PRINTS" id="PR00237">
    <property type="entry name" value="GPCRRHODOPSN"/>
</dbReference>
<dbReference type="GO" id="GO:0004930">
    <property type="term" value="F:G protein-coupled receptor activity"/>
    <property type="evidence" value="ECO:0007669"/>
    <property type="project" value="UniProtKB-KW"/>
</dbReference>
<reference evidence="10" key="1">
    <citation type="submission" date="2022-11" db="EMBL/GenBank/DDBJ databases">
        <authorList>
            <person name="Kikuchi T."/>
        </authorList>
    </citation>
    <scope>NUCLEOTIDE SEQUENCE</scope>
    <source>
        <strain evidence="10">PS1010</strain>
    </source>
</reference>
<dbReference type="GO" id="GO:0005886">
    <property type="term" value="C:plasma membrane"/>
    <property type="evidence" value="ECO:0007669"/>
    <property type="project" value="TreeGrafter"/>
</dbReference>
<keyword evidence="2 8" id="KW-0812">Transmembrane</keyword>
<dbReference type="SUPFAM" id="SSF81321">
    <property type="entry name" value="Family A G protein-coupled receptor-like"/>
    <property type="match status" value="1"/>
</dbReference>
<keyword evidence="11" id="KW-1185">Reference proteome</keyword>
<dbReference type="Pfam" id="PF00001">
    <property type="entry name" value="7tm_1"/>
    <property type="match status" value="1"/>
</dbReference>
<feature type="transmembrane region" description="Helical" evidence="8">
    <location>
        <begin position="30"/>
        <end position="54"/>
    </location>
</feature>